<dbReference type="InterPro" id="IPR002867">
    <property type="entry name" value="IBR_dom"/>
</dbReference>
<dbReference type="OrthoDB" id="1431934at2759"/>
<dbReference type="InterPro" id="IPR044066">
    <property type="entry name" value="TRIAD_supradom"/>
</dbReference>
<evidence type="ECO:0000256" key="6">
    <source>
        <dbReference type="ARBA" id="ARBA00022771"/>
    </source>
</evidence>
<evidence type="ECO:0000256" key="8">
    <source>
        <dbReference type="ARBA" id="ARBA00022833"/>
    </source>
</evidence>
<evidence type="ECO:0000313" key="13">
    <source>
        <dbReference type="Proteomes" id="UP000694845"/>
    </source>
</evidence>
<evidence type="ECO:0000256" key="9">
    <source>
        <dbReference type="PROSITE-ProRule" id="PRU00175"/>
    </source>
</evidence>
<keyword evidence="3" id="KW-0808">Transferase</keyword>
<dbReference type="Gene3D" id="1.20.120.1750">
    <property type="match status" value="1"/>
</dbReference>
<dbReference type="AlphaFoldDB" id="A0A8B7XN09"/>
<dbReference type="PROSITE" id="PS51873">
    <property type="entry name" value="TRIAD"/>
    <property type="match status" value="1"/>
</dbReference>
<dbReference type="PROSITE" id="PS50089">
    <property type="entry name" value="ZF_RING_2"/>
    <property type="match status" value="1"/>
</dbReference>
<evidence type="ECO:0000259" key="12">
    <source>
        <dbReference type="PROSITE" id="PS51873"/>
    </source>
</evidence>
<feature type="compositionally biased region" description="Polar residues" evidence="10">
    <location>
        <begin position="322"/>
        <end position="339"/>
    </location>
</feature>
<evidence type="ECO:0000256" key="4">
    <source>
        <dbReference type="ARBA" id="ARBA00022723"/>
    </source>
</evidence>
<feature type="domain" description="RING-type" evidence="12">
    <location>
        <begin position="598"/>
        <end position="840"/>
    </location>
</feature>
<gene>
    <name evidence="14" type="primary">LOC110974212</name>
</gene>
<dbReference type="SUPFAM" id="SSF57850">
    <property type="entry name" value="RING/U-box"/>
    <property type="match status" value="2"/>
</dbReference>
<keyword evidence="6 9" id="KW-0863">Zinc-finger</keyword>
<dbReference type="InterPro" id="IPR001841">
    <property type="entry name" value="Znf_RING"/>
</dbReference>
<organism evidence="13 14">
    <name type="scientific">Acanthaster planci</name>
    <name type="common">Crown-of-thorns starfish</name>
    <dbReference type="NCBI Taxonomy" id="133434"/>
    <lineage>
        <taxon>Eukaryota</taxon>
        <taxon>Metazoa</taxon>
        <taxon>Echinodermata</taxon>
        <taxon>Eleutherozoa</taxon>
        <taxon>Asterozoa</taxon>
        <taxon>Asteroidea</taxon>
        <taxon>Valvatacea</taxon>
        <taxon>Valvatida</taxon>
        <taxon>Acanthasteridae</taxon>
        <taxon>Acanthaster</taxon>
    </lineage>
</organism>
<comment type="catalytic activity">
    <reaction evidence="1">
        <text>[E2 ubiquitin-conjugating enzyme]-S-ubiquitinyl-L-cysteine + [acceptor protein]-L-lysine = [E2 ubiquitin-conjugating enzyme]-L-cysteine + [acceptor protein]-N(6)-ubiquitinyl-L-lysine.</text>
        <dbReference type="EC" id="2.3.2.31"/>
    </reaction>
</comment>
<feature type="region of interest" description="Disordered" evidence="10">
    <location>
        <begin position="313"/>
        <end position="341"/>
    </location>
</feature>
<sequence length="1035" mass="118279">MSQVKQEERFGRVTGHTLRRSPQPHHFKGQFIITKRTHGDMEYDDINSQFQELVSDGDLHGSSHMVYSLNKQKRWEIPGLLKDSICHDRDAHDDLSFKVLLVERHLDSQGVFKPACTGLYESKTPQPRRLPRRTYAHAHDLHGIRDRGNATLEETIRRRIHELRCTKNRGGKRKVDWRGLQDALRERMRGEEQQRGQEEETMPQLHYEVGYGRPENKYPWRPEMKLNTVTSNKRSASTKQRHKGTTAFYMEDVYDMEGCVEDDLFEEAQSQSQEECYPLEDAIDSGLIIRENHPVATLGEALCGIAKKPKQCKKRRHKKGDQTTVHSTQKGPCSNQATSRPVRVQHKGDTVFDPEGAAYKPLPKTQCQRRQARASNRTRAAPALAQVVQEDHVTDEEPPSVHLHINAESLRPSRLEADFSRAYAEASCRPRKFAVQVSESDTDLDSDPRHKVYLLFEYLTDDATTIECTDAADPETWQVVKKGVHVRMTVYGLDDRVLLSSEHLTASFPPEAIISLQDILRDVQSELSKKSASWNRRDGAESIACSRTRHISLDVPTVKTALGWDCQFSTADKAYREIASQETTQSQAENEVQNSSATSGECGICYESLSVHESSRADVTSSTIDGLEATVLSPCGHCFCNDCWRQYLRSRVKQGVTDITCPEYKCETPVDPVTTMAFLNPAQFHAHYRRCRDTALARSTRHHRCPNALCGRVAQLDSADNNSTSSSTTEGGRARSQDAGMMVRCNCGWLWCTECREEGHWPATCQQAKDYRALMKKALGEEKKPLITHVLVKRCPRCHTRWEKNGGCPSMICGTCQLNFCWLCLRPFTNHDYDSCRRLTVGFESVKLKYRARSKDYILEIAIEHHQHRSWTALKRNWWALKKLASRSAMVHMSGQRPQGFRASLQMTLDIVAATASTANHQPLTWARTKEHLEMMSRRTEEIFAIAAFCHEGNFVLEHLAFLLGSLPRRQRKAKWWRAMLDLQFILHRLHQTLDNLPNIKRAESESTMNRLCRLMHAGKECLRKLAQSMSRIKE</sequence>
<reference evidence="14" key="1">
    <citation type="submission" date="2025-08" db="UniProtKB">
        <authorList>
            <consortium name="RefSeq"/>
        </authorList>
    </citation>
    <scope>IDENTIFICATION</scope>
</reference>
<dbReference type="InterPro" id="IPR013083">
    <property type="entry name" value="Znf_RING/FYVE/PHD"/>
</dbReference>
<dbReference type="RefSeq" id="XP_022081365.1">
    <property type="nucleotide sequence ID" value="XM_022225673.1"/>
</dbReference>
<dbReference type="SMART" id="SM00647">
    <property type="entry name" value="IBR"/>
    <property type="match status" value="2"/>
</dbReference>
<feature type="domain" description="RING-type" evidence="11">
    <location>
        <begin position="602"/>
        <end position="665"/>
    </location>
</feature>
<dbReference type="GO" id="GO:0008270">
    <property type="term" value="F:zinc ion binding"/>
    <property type="evidence" value="ECO:0007669"/>
    <property type="project" value="UniProtKB-KW"/>
</dbReference>
<evidence type="ECO:0000256" key="1">
    <source>
        <dbReference type="ARBA" id="ARBA00001798"/>
    </source>
</evidence>
<dbReference type="Pfam" id="PF22191">
    <property type="entry name" value="IBR_1"/>
    <property type="match status" value="1"/>
</dbReference>
<dbReference type="EC" id="2.3.2.31" evidence="2"/>
<dbReference type="InterPro" id="IPR031127">
    <property type="entry name" value="E3_UB_ligase_RBR"/>
</dbReference>
<protein>
    <recommendedName>
        <fullName evidence="2">RBR-type E3 ubiquitin transferase</fullName>
        <ecNumber evidence="2">2.3.2.31</ecNumber>
    </recommendedName>
</protein>
<dbReference type="GO" id="GO:0061630">
    <property type="term" value="F:ubiquitin protein ligase activity"/>
    <property type="evidence" value="ECO:0007669"/>
    <property type="project" value="UniProtKB-EC"/>
</dbReference>
<evidence type="ECO:0000256" key="2">
    <source>
        <dbReference type="ARBA" id="ARBA00012251"/>
    </source>
</evidence>
<evidence type="ECO:0000256" key="7">
    <source>
        <dbReference type="ARBA" id="ARBA00022786"/>
    </source>
</evidence>
<dbReference type="Proteomes" id="UP000694845">
    <property type="component" value="Unplaced"/>
</dbReference>
<keyword evidence="5" id="KW-0677">Repeat</keyword>
<keyword evidence="13" id="KW-1185">Reference proteome</keyword>
<evidence type="ECO:0000256" key="5">
    <source>
        <dbReference type="ARBA" id="ARBA00022737"/>
    </source>
</evidence>
<dbReference type="KEGG" id="aplc:110974212"/>
<dbReference type="Pfam" id="PF01485">
    <property type="entry name" value="IBR"/>
    <property type="match status" value="1"/>
</dbReference>
<evidence type="ECO:0000256" key="3">
    <source>
        <dbReference type="ARBA" id="ARBA00022679"/>
    </source>
</evidence>
<feature type="region of interest" description="Disordered" evidence="10">
    <location>
        <begin position="1"/>
        <end position="24"/>
    </location>
</feature>
<dbReference type="Gene3D" id="3.30.40.10">
    <property type="entry name" value="Zinc/RING finger domain, C3HC4 (zinc finger)"/>
    <property type="match status" value="1"/>
</dbReference>
<keyword evidence="8" id="KW-0862">Zinc</keyword>
<dbReference type="CDD" id="cd16773">
    <property type="entry name" value="RING-HC_RBR_TRIAD1"/>
    <property type="match status" value="1"/>
</dbReference>
<name>A0A8B7XN09_ACAPL</name>
<evidence type="ECO:0000259" key="11">
    <source>
        <dbReference type="PROSITE" id="PS50089"/>
    </source>
</evidence>
<proteinExistence type="predicted"/>
<dbReference type="GO" id="GO:0016567">
    <property type="term" value="P:protein ubiquitination"/>
    <property type="evidence" value="ECO:0007669"/>
    <property type="project" value="InterPro"/>
</dbReference>
<evidence type="ECO:0000256" key="10">
    <source>
        <dbReference type="SAM" id="MobiDB-lite"/>
    </source>
</evidence>
<evidence type="ECO:0000313" key="14">
    <source>
        <dbReference type="RefSeq" id="XP_022081365.1"/>
    </source>
</evidence>
<dbReference type="OMA" id="WPATCQQ"/>
<feature type="compositionally biased region" description="Basic and acidic residues" evidence="10">
    <location>
        <begin position="1"/>
        <end position="11"/>
    </location>
</feature>
<accession>A0A8B7XN09</accession>
<dbReference type="GeneID" id="110974212"/>
<dbReference type="PANTHER" id="PTHR11685">
    <property type="entry name" value="RBR FAMILY RING FINGER AND IBR DOMAIN-CONTAINING"/>
    <property type="match status" value="1"/>
</dbReference>
<keyword evidence="7" id="KW-0833">Ubl conjugation pathway</keyword>
<keyword evidence="4" id="KW-0479">Metal-binding</keyword>